<evidence type="ECO:0000256" key="6">
    <source>
        <dbReference type="ARBA" id="ARBA00022723"/>
    </source>
</evidence>
<name>A0ABR2QMV5_9ROSI</name>
<dbReference type="EMBL" id="JBBPBN010000035">
    <property type="protein sequence ID" value="KAK9001998.1"/>
    <property type="molecule type" value="Genomic_DNA"/>
</dbReference>
<keyword evidence="6" id="KW-0479">Metal-binding</keyword>
<keyword evidence="8" id="KW-0560">Oxidoreductase</keyword>
<evidence type="ECO:0000256" key="1">
    <source>
        <dbReference type="ARBA" id="ARBA00001971"/>
    </source>
</evidence>
<dbReference type="InterPro" id="IPR036396">
    <property type="entry name" value="Cyt_P450_sf"/>
</dbReference>
<keyword evidence="5" id="KW-0812">Transmembrane</keyword>
<evidence type="ECO:0000256" key="5">
    <source>
        <dbReference type="ARBA" id="ARBA00022692"/>
    </source>
</evidence>
<comment type="caution">
    <text evidence="12">The sequence shown here is derived from an EMBL/GenBank/DDBJ whole genome shotgun (WGS) entry which is preliminary data.</text>
</comment>
<evidence type="ECO:0000256" key="7">
    <source>
        <dbReference type="ARBA" id="ARBA00022989"/>
    </source>
</evidence>
<evidence type="ECO:0000313" key="12">
    <source>
        <dbReference type="EMBL" id="KAK9001998.1"/>
    </source>
</evidence>
<evidence type="ECO:0000256" key="4">
    <source>
        <dbReference type="ARBA" id="ARBA00022617"/>
    </source>
</evidence>
<keyword evidence="13" id="KW-1185">Reference proteome</keyword>
<evidence type="ECO:0000256" key="2">
    <source>
        <dbReference type="ARBA" id="ARBA00004167"/>
    </source>
</evidence>
<evidence type="ECO:0000256" key="8">
    <source>
        <dbReference type="ARBA" id="ARBA00023002"/>
    </source>
</evidence>
<dbReference type="Gene3D" id="1.10.630.10">
    <property type="entry name" value="Cytochrome P450"/>
    <property type="match status" value="1"/>
</dbReference>
<evidence type="ECO:0008006" key="14">
    <source>
        <dbReference type="Google" id="ProtNLM"/>
    </source>
</evidence>
<evidence type="ECO:0000256" key="11">
    <source>
        <dbReference type="ARBA" id="ARBA00023136"/>
    </source>
</evidence>
<keyword evidence="7" id="KW-1133">Transmembrane helix</keyword>
<evidence type="ECO:0000313" key="13">
    <source>
        <dbReference type="Proteomes" id="UP001396334"/>
    </source>
</evidence>
<organism evidence="12 13">
    <name type="scientific">Hibiscus sabdariffa</name>
    <name type="common">roselle</name>
    <dbReference type="NCBI Taxonomy" id="183260"/>
    <lineage>
        <taxon>Eukaryota</taxon>
        <taxon>Viridiplantae</taxon>
        <taxon>Streptophyta</taxon>
        <taxon>Embryophyta</taxon>
        <taxon>Tracheophyta</taxon>
        <taxon>Spermatophyta</taxon>
        <taxon>Magnoliopsida</taxon>
        <taxon>eudicotyledons</taxon>
        <taxon>Gunneridae</taxon>
        <taxon>Pentapetalae</taxon>
        <taxon>rosids</taxon>
        <taxon>malvids</taxon>
        <taxon>Malvales</taxon>
        <taxon>Malvaceae</taxon>
        <taxon>Malvoideae</taxon>
        <taxon>Hibiscus</taxon>
    </lineage>
</organism>
<proteinExistence type="inferred from homology"/>
<gene>
    <name evidence="12" type="ORF">V6N11_024691</name>
</gene>
<dbReference type="PANTHER" id="PTHR24282">
    <property type="entry name" value="CYTOCHROME P450 FAMILY MEMBER"/>
    <property type="match status" value="1"/>
</dbReference>
<protein>
    <recommendedName>
        <fullName evidence="14">Cytochrome P450</fullName>
    </recommendedName>
</protein>
<dbReference type="PANTHER" id="PTHR24282:SF36">
    <property type="entry name" value="CYTOCHROME P450 714A1-RELATED"/>
    <property type="match status" value="1"/>
</dbReference>
<reference evidence="12 13" key="1">
    <citation type="journal article" date="2024" name="G3 (Bethesda)">
        <title>Genome assembly of Hibiscus sabdariffa L. provides insights into metabolisms of medicinal natural products.</title>
        <authorList>
            <person name="Kim T."/>
        </authorList>
    </citation>
    <scope>NUCLEOTIDE SEQUENCE [LARGE SCALE GENOMIC DNA]</scope>
    <source>
        <strain evidence="12">TK-2024</strain>
        <tissue evidence="12">Old leaves</tissue>
    </source>
</reference>
<sequence length="122" mass="13510">MTKALQPMLGNGIIRSNGQFWAHQRKIIAPQFFMDKVKGMVGLMVESTLPLLKKWEAIIDANGGLVTEFNVDGDLRSISADVIVRACFGSSYVKGKQIFSKLRTIQTSITKQGFLFGLNSSR</sequence>
<comment type="cofactor">
    <cofactor evidence="1">
        <name>heme</name>
        <dbReference type="ChEBI" id="CHEBI:30413"/>
    </cofactor>
</comment>
<comment type="subcellular location">
    <subcellularLocation>
        <location evidence="2">Membrane</location>
        <topology evidence="2">Single-pass membrane protein</topology>
    </subcellularLocation>
</comment>
<comment type="similarity">
    <text evidence="3">Belongs to the cytochrome P450 family.</text>
</comment>
<keyword evidence="9" id="KW-0408">Iron</keyword>
<evidence type="ECO:0000256" key="3">
    <source>
        <dbReference type="ARBA" id="ARBA00010617"/>
    </source>
</evidence>
<accession>A0ABR2QMV5</accession>
<keyword evidence="10" id="KW-0503">Monooxygenase</keyword>
<dbReference type="Proteomes" id="UP001396334">
    <property type="component" value="Unassembled WGS sequence"/>
</dbReference>
<dbReference type="InterPro" id="IPR001128">
    <property type="entry name" value="Cyt_P450"/>
</dbReference>
<evidence type="ECO:0000256" key="10">
    <source>
        <dbReference type="ARBA" id="ARBA00023033"/>
    </source>
</evidence>
<dbReference type="SUPFAM" id="SSF48264">
    <property type="entry name" value="Cytochrome P450"/>
    <property type="match status" value="1"/>
</dbReference>
<evidence type="ECO:0000256" key="9">
    <source>
        <dbReference type="ARBA" id="ARBA00023004"/>
    </source>
</evidence>
<keyword evidence="11" id="KW-0472">Membrane</keyword>
<dbReference type="Pfam" id="PF00067">
    <property type="entry name" value="p450"/>
    <property type="match status" value="1"/>
</dbReference>
<dbReference type="InterPro" id="IPR050665">
    <property type="entry name" value="Cytochrome_P450_Monooxygen"/>
</dbReference>
<keyword evidence="4" id="KW-0349">Heme</keyword>